<accession>A0A645IY53</accession>
<name>A0A645IY53_9ZZZZ</name>
<reference evidence="1" key="1">
    <citation type="submission" date="2019-08" db="EMBL/GenBank/DDBJ databases">
        <authorList>
            <person name="Kucharzyk K."/>
            <person name="Murdoch R.W."/>
            <person name="Higgins S."/>
            <person name="Loffler F."/>
        </authorList>
    </citation>
    <scope>NUCLEOTIDE SEQUENCE</scope>
</reference>
<organism evidence="1">
    <name type="scientific">bioreactor metagenome</name>
    <dbReference type="NCBI Taxonomy" id="1076179"/>
    <lineage>
        <taxon>unclassified sequences</taxon>
        <taxon>metagenomes</taxon>
        <taxon>ecological metagenomes</taxon>
    </lineage>
</organism>
<sequence length="69" mass="6484">MLFSVGSGVKVGIAEGIGVAVGLGFGEGFMVGNSVHVTKGVGIGVDSSGVVAKISIPSVANGVEPGVAG</sequence>
<protein>
    <submittedName>
        <fullName evidence="1">Uncharacterized protein</fullName>
    </submittedName>
</protein>
<gene>
    <name evidence="1" type="ORF">SDC9_203802</name>
</gene>
<evidence type="ECO:0000313" key="1">
    <source>
        <dbReference type="EMBL" id="MPN56116.1"/>
    </source>
</evidence>
<comment type="caution">
    <text evidence="1">The sequence shown here is derived from an EMBL/GenBank/DDBJ whole genome shotgun (WGS) entry which is preliminary data.</text>
</comment>
<dbReference type="AlphaFoldDB" id="A0A645IY53"/>
<dbReference type="EMBL" id="VSSQ01126106">
    <property type="protein sequence ID" value="MPN56116.1"/>
    <property type="molecule type" value="Genomic_DNA"/>
</dbReference>
<proteinExistence type="predicted"/>